<sequence>FLAASGLKCYQCGPSTTSLADCAKSQNELDCKGSEPRCFTLTTEFKVGSQESKSYTKSCTTKAVCDVANSGVLKPCKDAGGKCEYKCCDKDLCNGDNSPVNSGSTPIVSIILMVSCASVGFFCFF</sequence>
<dbReference type="InterPro" id="IPR016054">
    <property type="entry name" value="LY6_UPA_recep-like"/>
</dbReference>
<dbReference type="PANTHER" id="PTHR10036">
    <property type="entry name" value="CD59 GLYCOPROTEIN"/>
    <property type="match status" value="1"/>
</dbReference>
<proteinExistence type="predicted"/>
<evidence type="ECO:0000259" key="3">
    <source>
        <dbReference type="Pfam" id="PF00021"/>
    </source>
</evidence>
<keyword evidence="5" id="KW-1185">Reference proteome</keyword>
<evidence type="ECO:0000256" key="2">
    <source>
        <dbReference type="ARBA" id="ARBA00023157"/>
    </source>
</evidence>
<reference evidence="4 5" key="1">
    <citation type="submission" date="2022-05" db="EMBL/GenBank/DDBJ databases">
        <authorList>
            <consortium name="Genoscope - CEA"/>
            <person name="William W."/>
        </authorList>
    </citation>
    <scope>NUCLEOTIDE SEQUENCE [LARGE SCALE GENOMIC DNA]</scope>
</reference>
<comment type="caution">
    <text evidence="4">The sequence shown here is derived from an EMBL/GenBank/DDBJ whole genome shotgun (WGS) entry which is preliminary data.</text>
</comment>
<dbReference type="Proteomes" id="UP001159427">
    <property type="component" value="Unassembled WGS sequence"/>
</dbReference>
<evidence type="ECO:0000313" key="5">
    <source>
        <dbReference type="Proteomes" id="UP001159427"/>
    </source>
</evidence>
<keyword evidence="2" id="KW-1015">Disulfide bond</keyword>
<keyword evidence="1" id="KW-0732">Signal</keyword>
<dbReference type="EMBL" id="CALNXI010001987">
    <property type="protein sequence ID" value="CAH3180930.1"/>
    <property type="molecule type" value="Genomic_DNA"/>
</dbReference>
<organism evidence="4 5">
    <name type="scientific">Porites evermanni</name>
    <dbReference type="NCBI Taxonomy" id="104178"/>
    <lineage>
        <taxon>Eukaryota</taxon>
        <taxon>Metazoa</taxon>
        <taxon>Cnidaria</taxon>
        <taxon>Anthozoa</taxon>
        <taxon>Hexacorallia</taxon>
        <taxon>Scleractinia</taxon>
        <taxon>Fungiina</taxon>
        <taxon>Poritidae</taxon>
        <taxon>Porites</taxon>
    </lineage>
</organism>
<dbReference type="PANTHER" id="PTHR10036:SF3">
    <property type="entry name" value="PROTEIN SLEEPLESS-RELATED"/>
    <property type="match status" value="1"/>
</dbReference>
<dbReference type="InterPro" id="IPR045860">
    <property type="entry name" value="Snake_toxin-like_sf"/>
</dbReference>
<dbReference type="Pfam" id="PF00021">
    <property type="entry name" value="UPAR_LY6"/>
    <property type="match status" value="1"/>
</dbReference>
<evidence type="ECO:0000256" key="1">
    <source>
        <dbReference type="ARBA" id="ARBA00022729"/>
    </source>
</evidence>
<accession>A0ABN8RQV7</accession>
<feature type="domain" description="UPAR/Ly6" evidence="3">
    <location>
        <begin position="6"/>
        <end position="95"/>
    </location>
</feature>
<name>A0ABN8RQV7_9CNID</name>
<feature type="non-terminal residue" evidence="4">
    <location>
        <position position="1"/>
    </location>
</feature>
<dbReference type="SUPFAM" id="SSF57302">
    <property type="entry name" value="Snake toxin-like"/>
    <property type="match status" value="1"/>
</dbReference>
<evidence type="ECO:0000313" key="4">
    <source>
        <dbReference type="EMBL" id="CAH3180930.1"/>
    </source>
</evidence>
<dbReference type="Gene3D" id="2.10.60.10">
    <property type="entry name" value="CD59"/>
    <property type="match status" value="1"/>
</dbReference>
<protein>
    <recommendedName>
        <fullName evidence="3">UPAR/Ly6 domain-containing protein</fullName>
    </recommendedName>
</protein>
<gene>
    <name evidence="4" type="ORF">PEVE_00013195</name>
</gene>